<keyword evidence="4" id="KW-1185">Reference proteome</keyword>
<accession>A0A9D4AW63</accession>
<feature type="domain" description="Glycine N-acyltransferase N-terminal" evidence="2">
    <location>
        <begin position="7"/>
        <end position="46"/>
    </location>
</feature>
<sequence>MWLNVALDDSDLYTNTYTVYYRDLGACQALLASAGAVNWGQTFRILVSVRMRQLGCRGAEHLQLAAPTVLGQGVAMSHGTKGVQQAPADRVVNGIQEAEAGEAANQVGQLGAMGRKRLITDSFQVVKRQRRDPDTKEGSLQPEAVPVPAESPTDSSLHPAQLEMLKQFDLSWEYGPCTGITRLQRWERAESLGLSPPLMVRETLLEHEGDPSFMHWLVWGSAPFQGAAGHLQMCVVLSQLLLSSVITLG</sequence>
<dbReference type="EMBL" id="JAHDVG010000483">
    <property type="protein sequence ID" value="KAH1170956.1"/>
    <property type="molecule type" value="Genomic_DNA"/>
</dbReference>
<dbReference type="GO" id="GO:0003887">
    <property type="term" value="F:DNA-directed DNA polymerase activity"/>
    <property type="evidence" value="ECO:0007669"/>
    <property type="project" value="TreeGrafter"/>
</dbReference>
<dbReference type="InterPro" id="IPR007218">
    <property type="entry name" value="DNA_pol_delta_4"/>
</dbReference>
<dbReference type="GO" id="GO:0005739">
    <property type="term" value="C:mitochondrion"/>
    <property type="evidence" value="ECO:0007669"/>
    <property type="project" value="InterPro"/>
</dbReference>
<evidence type="ECO:0000259" key="2">
    <source>
        <dbReference type="Pfam" id="PF06021"/>
    </source>
</evidence>
<dbReference type="Proteomes" id="UP000827986">
    <property type="component" value="Unassembled WGS sequence"/>
</dbReference>
<dbReference type="GO" id="GO:0047961">
    <property type="term" value="F:glycine N-acyltransferase activity"/>
    <property type="evidence" value="ECO:0007669"/>
    <property type="project" value="InterPro"/>
</dbReference>
<evidence type="ECO:0000313" key="3">
    <source>
        <dbReference type="EMBL" id="KAH1170956.1"/>
    </source>
</evidence>
<protein>
    <recommendedName>
        <fullName evidence="2">Glycine N-acyltransferase N-terminal domain-containing protein</fullName>
    </recommendedName>
</protein>
<feature type="region of interest" description="Disordered" evidence="1">
    <location>
        <begin position="126"/>
        <end position="156"/>
    </location>
</feature>
<reference evidence="3" key="1">
    <citation type="submission" date="2021-09" db="EMBL/GenBank/DDBJ databases">
        <title>The genome of Mauremys mutica provides insights into the evolution of semi-aquatic lifestyle.</title>
        <authorList>
            <person name="Gong S."/>
            <person name="Gao Y."/>
        </authorList>
    </citation>
    <scope>NUCLEOTIDE SEQUENCE</scope>
    <source>
        <strain evidence="3">MM-2020</strain>
        <tissue evidence="3">Muscle</tissue>
    </source>
</reference>
<dbReference type="Pfam" id="PF04081">
    <property type="entry name" value="DNA_pol_delta_4"/>
    <property type="match status" value="1"/>
</dbReference>
<comment type="caution">
    <text evidence="3">The sequence shown here is derived from an EMBL/GenBank/DDBJ whole genome shotgun (WGS) entry which is preliminary data.</text>
</comment>
<dbReference type="PANTHER" id="PTHR14303:SF0">
    <property type="entry name" value="DNA POLYMERASE DELTA SUBUNIT 4"/>
    <property type="match status" value="1"/>
</dbReference>
<gene>
    <name evidence="3" type="ORF">KIL84_006574</name>
</gene>
<dbReference type="GO" id="GO:0006261">
    <property type="term" value="P:DNA-templated DNA replication"/>
    <property type="evidence" value="ECO:0007669"/>
    <property type="project" value="TreeGrafter"/>
</dbReference>
<organism evidence="3 4">
    <name type="scientific">Mauremys mutica</name>
    <name type="common">yellowpond turtle</name>
    <dbReference type="NCBI Taxonomy" id="74926"/>
    <lineage>
        <taxon>Eukaryota</taxon>
        <taxon>Metazoa</taxon>
        <taxon>Chordata</taxon>
        <taxon>Craniata</taxon>
        <taxon>Vertebrata</taxon>
        <taxon>Euteleostomi</taxon>
        <taxon>Archelosauria</taxon>
        <taxon>Testudinata</taxon>
        <taxon>Testudines</taxon>
        <taxon>Cryptodira</taxon>
        <taxon>Durocryptodira</taxon>
        <taxon>Testudinoidea</taxon>
        <taxon>Geoemydidae</taxon>
        <taxon>Geoemydinae</taxon>
        <taxon>Mauremys</taxon>
    </lineage>
</organism>
<name>A0A9D4AW63_9SAUR</name>
<dbReference type="AlphaFoldDB" id="A0A9D4AW63"/>
<dbReference type="Pfam" id="PF06021">
    <property type="entry name" value="Gly_acyl_tr_N"/>
    <property type="match status" value="1"/>
</dbReference>
<proteinExistence type="predicted"/>
<dbReference type="InterPro" id="IPR015938">
    <property type="entry name" value="Glycine_N-acyltransferase_N"/>
</dbReference>
<evidence type="ECO:0000313" key="4">
    <source>
        <dbReference type="Proteomes" id="UP000827986"/>
    </source>
</evidence>
<dbReference type="PANTHER" id="PTHR14303">
    <property type="entry name" value="DNA POLYMERASE DELTA SUBUNIT 4"/>
    <property type="match status" value="1"/>
</dbReference>
<evidence type="ECO:0000256" key="1">
    <source>
        <dbReference type="SAM" id="MobiDB-lite"/>
    </source>
</evidence>
<dbReference type="GO" id="GO:0043625">
    <property type="term" value="C:delta DNA polymerase complex"/>
    <property type="evidence" value="ECO:0007669"/>
    <property type="project" value="TreeGrafter"/>
</dbReference>
<dbReference type="GO" id="GO:0000731">
    <property type="term" value="P:DNA synthesis involved in DNA repair"/>
    <property type="evidence" value="ECO:0007669"/>
    <property type="project" value="InterPro"/>
</dbReference>